<dbReference type="AlphaFoldDB" id="A0A9X1SR63"/>
<evidence type="ECO:0000313" key="3">
    <source>
        <dbReference type="Proteomes" id="UP001138997"/>
    </source>
</evidence>
<dbReference type="InterPro" id="IPR037401">
    <property type="entry name" value="SnoaL-like"/>
</dbReference>
<accession>A0A9X1SR63</accession>
<evidence type="ECO:0000313" key="2">
    <source>
        <dbReference type="EMBL" id="MCD5309342.1"/>
    </source>
</evidence>
<comment type="caution">
    <text evidence="2">The sequence shown here is derived from an EMBL/GenBank/DDBJ whole genome shotgun (WGS) entry which is preliminary data.</text>
</comment>
<dbReference type="InterPro" id="IPR032710">
    <property type="entry name" value="NTF2-like_dom_sf"/>
</dbReference>
<keyword evidence="3" id="KW-1185">Reference proteome</keyword>
<dbReference type="PANTHER" id="PTHR41252">
    <property type="entry name" value="BLR2505 PROTEIN"/>
    <property type="match status" value="1"/>
</dbReference>
<evidence type="ECO:0000259" key="1">
    <source>
        <dbReference type="Pfam" id="PF12680"/>
    </source>
</evidence>
<dbReference type="PANTHER" id="PTHR41252:SF1">
    <property type="entry name" value="BLR2505 PROTEIN"/>
    <property type="match status" value="1"/>
</dbReference>
<feature type="domain" description="SnoaL-like" evidence="1">
    <location>
        <begin position="130"/>
        <end position="241"/>
    </location>
</feature>
<dbReference type="Gene3D" id="3.10.450.50">
    <property type="match status" value="2"/>
</dbReference>
<name>A0A9X1SR63_9ACTN</name>
<sequence length="258" mass="28724">MTLPQDIDRFVRQYAEVWSIPDADRRRNLVQSLWAPAATELISSGTYNGHEELVARVSDAYAQFGAFVFVPGKDVVAHHDALTFSTQMIPSAGGLPVWCGKVFVEFDENGQILRDHQFTDPATETYTLLAAFLQRVAAGDGELVAELFAEPVDWKLNWPAEGHPNVPWIRERHTRADVADHFRTLAEYHIPSAPDAPEIFVAGANAVVMLVLRQTVKATGRSYQARCALHLTVENNLITRYHVYEDSLSVARGLVRAG</sequence>
<organism evidence="2 3">
    <name type="scientific">Kineosporia babensis</name>
    <dbReference type="NCBI Taxonomy" id="499548"/>
    <lineage>
        <taxon>Bacteria</taxon>
        <taxon>Bacillati</taxon>
        <taxon>Actinomycetota</taxon>
        <taxon>Actinomycetes</taxon>
        <taxon>Kineosporiales</taxon>
        <taxon>Kineosporiaceae</taxon>
        <taxon>Kineosporia</taxon>
    </lineage>
</organism>
<protein>
    <submittedName>
        <fullName evidence="2">Nuclear transport factor 2 family protein</fullName>
    </submittedName>
</protein>
<dbReference type="Proteomes" id="UP001138997">
    <property type="component" value="Unassembled WGS sequence"/>
</dbReference>
<dbReference type="RefSeq" id="WP_231438270.1">
    <property type="nucleotide sequence ID" value="NZ_JAJOMB010000001.1"/>
</dbReference>
<dbReference type="SUPFAM" id="SSF54427">
    <property type="entry name" value="NTF2-like"/>
    <property type="match status" value="2"/>
</dbReference>
<gene>
    <name evidence="2" type="ORF">LR394_00410</name>
</gene>
<reference evidence="2" key="1">
    <citation type="submission" date="2021-11" db="EMBL/GenBank/DDBJ databases">
        <title>Streptomyces corallinus and Kineosporia corallina sp. nov., two new coral-derived marine actinobacteria.</title>
        <authorList>
            <person name="Buangrab K."/>
            <person name="Sutthacheep M."/>
            <person name="Yeemin T."/>
            <person name="Harunari E."/>
            <person name="Igarashi Y."/>
            <person name="Sripreechasak P."/>
            <person name="Kanchanasin P."/>
            <person name="Tanasupawat S."/>
            <person name="Phongsopitanun W."/>
        </authorList>
    </citation>
    <scope>NUCLEOTIDE SEQUENCE</scope>
    <source>
        <strain evidence="2">JCM 31032</strain>
    </source>
</reference>
<proteinExistence type="predicted"/>
<dbReference type="Pfam" id="PF12680">
    <property type="entry name" value="SnoaL_2"/>
    <property type="match status" value="1"/>
</dbReference>
<dbReference type="EMBL" id="JAJOMB010000001">
    <property type="protein sequence ID" value="MCD5309342.1"/>
    <property type="molecule type" value="Genomic_DNA"/>
</dbReference>